<comment type="caution">
    <text evidence="1">The sequence shown here is derived from an EMBL/GenBank/DDBJ whole genome shotgun (WGS) entry which is preliminary data.</text>
</comment>
<dbReference type="Proteomes" id="UP001189429">
    <property type="component" value="Unassembled WGS sequence"/>
</dbReference>
<evidence type="ECO:0008006" key="3">
    <source>
        <dbReference type="Google" id="ProtNLM"/>
    </source>
</evidence>
<evidence type="ECO:0000313" key="2">
    <source>
        <dbReference type="Proteomes" id="UP001189429"/>
    </source>
</evidence>
<dbReference type="InterPro" id="IPR012337">
    <property type="entry name" value="RNaseH-like_sf"/>
</dbReference>
<proteinExistence type="predicted"/>
<organism evidence="1 2">
    <name type="scientific">Prorocentrum cordatum</name>
    <dbReference type="NCBI Taxonomy" id="2364126"/>
    <lineage>
        <taxon>Eukaryota</taxon>
        <taxon>Sar</taxon>
        <taxon>Alveolata</taxon>
        <taxon>Dinophyceae</taxon>
        <taxon>Prorocentrales</taxon>
        <taxon>Prorocentraceae</taxon>
        <taxon>Prorocentrum</taxon>
    </lineage>
</organism>
<sequence length="586" mass="63321">MALMLTGGSDFDPMFRCSSEVVFTLHRACWEGWLPMHVLQDCFAAEAERVRTWSQARGPLGAAILALRRLGWSVDSLGQWATPDGLRYAPLDYDPRTTKRVVCESVARWQSSHVLEGQGLDPGVLPIRQLRRWTEHGRGSAAEARKWPPLTREGRGYVRSVPVDGQRPQERRRDAGLADHPFCARCSRPDICALVSRLLMAMPQGTWRPSCGDVLHNVRCVIGDGSFFDSGEVFTDGSAFDAKSHGTAVAGGAVVELSPGAPWAADGPRSARRAIAAGLQGPVQGIDGGELLAILLAVLRAVPPLVIWTDSSFVAKGLYERGEAATRAAASAWAHLWRRVWIAVHDFGGLGPLGATVRKLPAHAPARAVEGGKLSWRCRRGNWEVDRVAKAFVAELRAPQEELERWARHRQLLDGAIFWVAGAGGAAARSRLDIEPGGKRAAIPRNTALAITKHHAAQLADGAFFCLRCCRSCSAEQVGGFWRPPCTARPGERARAQLEAFSGRASSGAAEWALGVVAAVDESDPAFLAISAGEVATEDELGHAILASHGYCMCIRCGSYSRDRKGRCRALGKPCPRRFGGRDESG</sequence>
<keyword evidence="2" id="KW-1185">Reference proteome</keyword>
<name>A0ABN9UQH1_9DINO</name>
<dbReference type="Gene3D" id="3.30.420.10">
    <property type="entry name" value="Ribonuclease H-like superfamily/Ribonuclease H"/>
    <property type="match status" value="1"/>
</dbReference>
<accession>A0ABN9UQH1</accession>
<evidence type="ECO:0000313" key="1">
    <source>
        <dbReference type="EMBL" id="CAK0862234.1"/>
    </source>
</evidence>
<dbReference type="SUPFAM" id="SSF53098">
    <property type="entry name" value="Ribonuclease H-like"/>
    <property type="match status" value="1"/>
</dbReference>
<dbReference type="EMBL" id="CAUYUJ010016138">
    <property type="protein sequence ID" value="CAK0862234.1"/>
    <property type="molecule type" value="Genomic_DNA"/>
</dbReference>
<gene>
    <name evidence="1" type="ORF">PCOR1329_LOCUS50704</name>
</gene>
<protein>
    <recommendedName>
        <fullName evidence="3">RNase H type-1 domain-containing protein</fullName>
    </recommendedName>
</protein>
<dbReference type="InterPro" id="IPR036397">
    <property type="entry name" value="RNaseH_sf"/>
</dbReference>
<reference evidence="1" key="1">
    <citation type="submission" date="2023-10" db="EMBL/GenBank/DDBJ databases">
        <authorList>
            <person name="Chen Y."/>
            <person name="Shah S."/>
            <person name="Dougan E. K."/>
            <person name="Thang M."/>
            <person name="Chan C."/>
        </authorList>
    </citation>
    <scope>NUCLEOTIDE SEQUENCE [LARGE SCALE GENOMIC DNA]</scope>
</reference>